<proteinExistence type="predicted"/>
<feature type="transmembrane region" description="Helical" evidence="1">
    <location>
        <begin position="12"/>
        <end position="34"/>
    </location>
</feature>
<feature type="non-terminal residue" evidence="2">
    <location>
        <position position="66"/>
    </location>
</feature>
<keyword evidence="1" id="KW-1133">Transmembrane helix</keyword>
<reference evidence="2 3" key="1">
    <citation type="journal article" date="2021" name="Nat. Commun.">
        <title>Genetic determinants of endophytism in the Arabidopsis root mycobiome.</title>
        <authorList>
            <person name="Mesny F."/>
            <person name="Miyauchi S."/>
            <person name="Thiergart T."/>
            <person name="Pickel B."/>
            <person name="Atanasova L."/>
            <person name="Karlsson M."/>
            <person name="Huettel B."/>
            <person name="Barry K.W."/>
            <person name="Haridas S."/>
            <person name="Chen C."/>
            <person name="Bauer D."/>
            <person name="Andreopoulos W."/>
            <person name="Pangilinan J."/>
            <person name="LaButti K."/>
            <person name="Riley R."/>
            <person name="Lipzen A."/>
            <person name="Clum A."/>
            <person name="Drula E."/>
            <person name="Henrissat B."/>
            <person name="Kohler A."/>
            <person name="Grigoriev I.V."/>
            <person name="Martin F.M."/>
            <person name="Hacquard S."/>
        </authorList>
    </citation>
    <scope>NUCLEOTIDE SEQUENCE [LARGE SCALE GENOMIC DNA]</scope>
    <source>
        <strain evidence="2 3">MPI-SDFR-AT-0080</strain>
    </source>
</reference>
<evidence type="ECO:0000256" key="1">
    <source>
        <dbReference type="SAM" id="Phobius"/>
    </source>
</evidence>
<organism evidence="2 3">
    <name type="scientific">Macrophomina phaseolina</name>
    <dbReference type="NCBI Taxonomy" id="35725"/>
    <lineage>
        <taxon>Eukaryota</taxon>
        <taxon>Fungi</taxon>
        <taxon>Dikarya</taxon>
        <taxon>Ascomycota</taxon>
        <taxon>Pezizomycotina</taxon>
        <taxon>Dothideomycetes</taxon>
        <taxon>Dothideomycetes incertae sedis</taxon>
        <taxon>Botryosphaeriales</taxon>
        <taxon>Botryosphaeriaceae</taxon>
        <taxon>Macrophomina</taxon>
    </lineage>
</organism>
<protein>
    <recommendedName>
        <fullName evidence="4">Secreted peptide</fullName>
    </recommendedName>
</protein>
<dbReference type="Proteomes" id="UP000774617">
    <property type="component" value="Unassembled WGS sequence"/>
</dbReference>
<dbReference type="EMBL" id="JAGTJR010000011">
    <property type="protein sequence ID" value="KAH7052354.1"/>
    <property type="molecule type" value="Genomic_DNA"/>
</dbReference>
<evidence type="ECO:0000313" key="3">
    <source>
        <dbReference type="Proteomes" id="UP000774617"/>
    </source>
</evidence>
<comment type="caution">
    <text evidence="2">The sequence shown here is derived from an EMBL/GenBank/DDBJ whole genome shotgun (WGS) entry which is preliminary data.</text>
</comment>
<keyword evidence="3" id="KW-1185">Reference proteome</keyword>
<gene>
    <name evidence="2" type="ORF">B0J12DRAFT_661354</name>
</gene>
<name>A0ABQ8GDD8_9PEZI</name>
<keyword evidence="1" id="KW-0812">Transmembrane</keyword>
<evidence type="ECO:0000313" key="2">
    <source>
        <dbReference type="EMBL" id="KAH7052354.1"/>
    </source>
</evidence>
<accession>A0ABQ8GDD8</accession>
<keyword evidence="1" id="KW-0472">Membrane</keyword>
<feature type="transmembrane region" description="Helical" evidence="1">
    <location>
        <begin position="41"/>
        <end position="61"/>
    </location>
</feature>
<sequence length="66" mass="7708">MGDLRTSSFIFFLSPFSFFGVVPGFVQVLHLFLLRGRTCSGAVGVSGTHSWVFFFFFWHRWLYARH</sequence>
<evidence type="ECO:0008006" key="4">
    <source>
        <dbReference type="Google" id="ProtNLM"/>
    </source>
</evidence>